<comment type="caution">
    <text evidence="5">The sequence shown here is derived from an EMBL/GenBank/DDBJ whole genome shotgun (WGS) entry which is preliminary data.</text>
</comment>
<dbReference type="Proteomes" id="UP000257074">
    <property type="component" value="Unassembled WGS sequence"/>
</dbReference>
<protein>
    <submittedName>
        <fullName evidence="5">Uncharacterized protein</fullName>
    </submittedName>
</protein>
<dbReference type="EMBL" id="WDRC01000010">
    <property type="protein sequence ID" value="KAB7359251.1"/>
    <property type="molecule type" value="Genomic_DNA"/>
</dbReference>
<evidence type="ECO:0000313" key="7">
    <source>
        <dbReference type="Proteomes" id="UP000430971"/>
    </source>
</evidence>
<evidence type="ECO:0000313" key="8">
    <source>
        <dbReference type="Proteomes" id="UP000460881"/>
    </source>
</evidence>
<gene>
    <name evidence="5" type="ORF">CE169_08035</name>
    <name evidence="4" type="ORF">GBB63_04985</name>
    <name evidence="3" type="ORF">GBB73_04920</name>
    <name evidence="2" type="ORF">GBC45_11035</name>
</gene>
<evidence type="ECO:0000313" key="4">
    <source>
        <dbReference type="EMBL" id="KAB7359251.1"/>
    </source>
</evidence>
<name>A0A3D8TZD4_BIFLN</name>
<dbReference type="EMBL" id="WDUB01000029">
    <property type="protein sequence ID" value="KAB7200913.1"/>
    <property type="molecule type" value="Genomic_DNA"/>
</dbReference>
<accession>A0A3D8TZD4</accession>
<dbReference type="Proteomes" id="UP000460881">
    <property type="component" value="Unassembled WGS sequence"/>
</dbReference>
<dbReference type="RefSeq" id="WP_100991638.1">
    <property type="nucleotide sequence ID" value="NZ_JASWIU010000006.1"/>
</dbReference>
<evidence type="ECO:0000313" key="9">
    <source>
        <dbReference type="Proteomes" id="UP000476628"/>
    </source>
</evidence>
<reference evidence="5 6" key="1">
    <citation type="journal article" date="2017" name="Anaerobe">
        <title>Quantification, isolation and characterization of Bifidobacterium from the vaginal microbiomes of reproductive aged women.</title>
        <authorList>
            <person name="Freitas A.C."/>
            <person name="Hill J.E."/>
        </authorList>
    </citation>
    <scope>NUCLEOTIDE SEQUENCE [LARGE SCALE GENOMIC DNA]</scope>
    <source>
        <strain evidence="5 6">N6D05</strain>
    </source>
</reference>
<dbReference type="Proteomes" id="UP000430971">
    <property type="component" value="Unassembled WGS sequence"/>
</dbReference>
<organism evidence="5 6">
    <name type="scientific">Bifidobacterium longum</name>
    <dbReference type="NCBI Taxonomy" id="216816"/>
    <lineage>
        <taxon>Bacteria</taxon>
        <taxon>Bacillati</taxon>
        <taxon>Actinomycetota</taxon>
        <taxon>Actinomycetes</taxon>
        <taxon>Bifidobacteriales</taxon>
        <taxon>Bifidobacteriaceae</taxon>
        <taxon>Bifidobacterium</taxon>
    </lineage>
</organism>
<evidence type="ECO:0000313" key="2">
    <source>
        <dbReference type="EMBL" id="KAB7200913.1"/>
    </source>
</evidence>
<reference evidence="7 8" key="2">
    <citation type="journal article" date="2019" name="Nat. Med.">
        <title>A library of human gut bacterial isolates paired with longitudinal multiomics data enables mechanistic microbiome research.</title>
        <authorList>
            <person name="Poyet M."/>
            <person name="Groussin M."/>
            <person name="Gibbons S.M."/>
            <person name="Avila-Pacheco J."/>
            <person name="Jiang X."/>
            <person name="Kearney S.M."/>
            <person name="Perrotta A.R."/>
            <person name="Berdy B."/>
            <person name="Zhao S."/>
            <person name="Lieberman T.D."/>
            <person name="Swanson P.K."/>
            <person name="Smith M."/>
            <person name="Roesemann S."/>
            <person name="Alexander J.E."/>
            <person name="Rich S.A."/>
            <person name="Livny J."/>
            <person name="Vlamakis H."/>
            <person name="Clish C."/>
            <person name="Bullock K."/>
            <person name="Deik A."/>
            <person name="Scott J."/>
            <person name="Pierce K.A."/>
            <person name="Xavier R.J."/>
            <person name="Alm E.J."/>
        </authorList>
    </citation>
    <scope>NUCLEOTIDE SEQUENCE [LARGE SCALE GENOMIC DNA]</scope>
    <source>
        <strain evidence="2 9">BIOML-A136</strain>
        <strain evidence="4 8">BIOML-A55</strain>
        <strain evidence="3 7">BIOML-A65</strain>
    </source>
</reference>
<feature type="compositionally biased region" description="Basic and acidic residues" evidence="1">
    <location>
        <begin position="100"/>
        <end position="110"/>
    </location>
</feature>
<evidence type="ECO:0000313" key="6">
    <source>
        <dbReference type="Proteomes" id="UP000257074"/>
    </source>
</evidence>
<dbReference type="Proteomes" id="UP000476628">
    <property type="component" value="Unassembled WGS sequence"/>
</dbReference>
<proteinExistence type="predicted"/>
<evidence type="ECO:0000313" key="3">
    <source>
        <dbReference type="EMBL" id="KAB7338445.1"/>
    </source>
</evidence>
<evidence type="ECO:0000256" key="1">
    <source>
        <dbReference type="SAM" id="MobiDB-lite"/>
    </source>
</evidence>
<sequence>MATNVTEKDKTLNDVIEWCGEQVSGIEKKIPTASDADFLNGERCALLAVAAYCGIGVCTGMHPECVHCTVRQLEQAQAEGPATPDVSPSDAYRRTHAKGRRLDGKNQRNV</sequence>
<evidence type="ECO:0000313" key="5">
    <source>
        <dbReference type="EMBL" id="RDX07003.1"/>
    </source>
</evidence>
<dbReference type="AlphaFoldDB" id="A0A3D8TZD4"/>
<feature type="region of interest" description="Disordered" evidence="1">
    <location>
        <begin position="76"/>
        <end position="110"/>
    </location>
</feature>
<dbReference type="EMBL" id="NJNR01000045">
    <property type="protein sequence ID" value="RDX07003.1"/>
    <property type="molecule type" value="Genomic_DNA"/>
</dbReference>
<dbReference type="EMBL" id="WDRM01000009">
    <property type="protein sequence ID" value="KAB7338445.1"/>
    <property type="molecule type" value="Genomic_DNA"/>
</dbReference>